<reference evidence="1 2" key="1">
    <citation type="submission" date="2017-10" db="EMBL/GenBank/DDBJ databases">
        <title>Nyctiphanis sp. nov., isolated from the stomach of the euphausiid Nyctiphanes simplex (Hansen, 1911) in the Gulf of California.</title>
        <authorList>
            <person name="Gomez-Gil B."/>
            <person name="Aguilar-Mendez M."/>
            <person name="Lopez-Cortes A."/>
            <person name="Gomez-Gutierrez J."/>
            <person name="Roque A."/>
            <person name="Lang E."/>
            <person name="Gonzalez-Castillo A."/>
        </authorList>
    </citation>
    <scope>NUCLEOTIDE SEQUENCE [LARGE SCALE GENOMIC DNA]</scope>
    <source>
        <strain evidence="1 2">CAIM 600</strain>
    </source>
</reference>
<sequence length="92" mass="9678">MNPMFNKIPGLNQSFAGGGIGGTLPGGGFPGGQTAVNSADAQYFHDLMAAQNKEIVQLKLAAAKNQACKPSKWVQELTGRNSLLCTLKNCLK</sequence>
<dbReference type="EMBL" id="PEIB01000024">
    <property type="protein sequence ID" value="RXJ72270.1"/>
    <property type="molecule type" value="Genomic_DNA"/>
</dbReference>
<organism evidence="1 2">
    <name type="scientific">Veronia nyctiphanis</name>
    <dbReference type="NCBI Taxonomy" id="1278244"/>
    <lineage>
        <taxon>Bacteria</taxon>
        <taxon>Pseudomonadati</taxon>
        <taxon>Pseudomonadota</taxon>
        <taxon>Gammaproteobacteria</taxon>
        <taxon>Vibrionales</taxon>
        <taxon>Vibrionaceae</taxon>
        <taxon>Veronia</taxon>
    </lineage>
</organism>
<protein>
    <submittedName>
        <fullName evidence="1">Uncharacterized protein</fullName>
    </submittedName>
</protein>
<accession>A0A4Q0YMZ5</accession>
<name>A0A4Q0YMZ5_9GAMM</name>
<comment type="caution">
    <text evidence="1">The sequence shown here is derived from an EMBL/GenBank/DDBJ whole genome shotgun (WGS) entry which is preliminary data.</text>
</comment>
<gene>
    <name evidence="1" type="ORF">CS022_17140</name>
</gene>
<evidence type="ECO:0000313" key="1">
    <source>
        <dbReference type="EMBL" id="RXJ72270.1"/>
    </source>
</evidence>
<evidence type="ECO:0000313" key="2">
    <source>
        <dbReference type="Proteomes" id="UP000290287"/>
    </source>
</evidence>
<proteinExistence type="predicted"/>
<dbReference type="AlphaFoldDB" id="A0A4Q0YMZ5"/>
<keyword evidence="2" id="KW-1185">Reference proteome</keyword>
<dbReference type="RefSeq" id="WP_129123289.1">
    <property type="nucleotide sequence ID" value="NZ_PEIB01000024.1"/>
</dbReference>
<dbReference type="Proteomes" id="UP000290287">
    <property type="component" value="Unassembled WGS sequence"/>
</dbReference>